<protein>
    <recommendedName>
        <fullName evidence="4">Holdfast attachment protein HfaA</fullName>
    </recommendedName>
</protein>
<dbReference type="RefSeq" id="WP_090019575.1">
    <property type="nucleotide sequence ID" value="NZ_FNCE01000004.1"/>
</dbReference>
<keyword evidence="3" id="KW-1185">Reference proteome</keyword>
<sequence length="122" mass="12553">MIRVALWAWALAVGTGLAAASGPVQAGDADSTFAGLTEMKTGEMAASTGRADSGPIALDQRNLTDQLGQNLNNEKVNIGGVSVSGSIGDTTIDNTRGTTSVMSNTGDFVNMNYSASYNIHLQ</sequence>
<gene>
    <name evidence="2" type="ORF">SAMN05216241_104194</name>
</gene>
<feature type="chain" id="PRO_5011735530" description="Holdfast attachment protein HfaA" evidence="1">
    <location>
        <begin position="27"/>
        <end position="122"/>
    </location>
</feature>
<evidence type="ECO:0000256" key="1">
    <source>
        <dbReference type="SAM" id="SignalP"/>
    </source>
</evidence>
<reference evidence="2 3" key="1">
    <citation type="submission" date="2016-10" db="EMBL/GenBank/DDBJ databases">
        <authorList>
            <person name="de Groot N.N."/>
        </authorList>
    </citation>
    <scope>NUCLEOTIDE SEQUENCE [LARGE SCALE GENOMIC DNA]</scope>
    <source>
        <strain evidence="2 3">DSM 25584</strain>
    </source>
</reference>
<dbReference type="STRING" id="1082479.SAMN05216241_104194"/>
<dbReference type="Proteomes" id="UP000199415">
    <property type="component" value="Unassembled WGS sequence"/>
</dbReference>
<name>A0A1G7QYG1_9PROT</name>
<dbReference type="AlphaFoldDB" id="A0A1G7QYG1"/>
<organism evidence="2 3">
    <name type="scientific">Limimonas halophila</name>
    <dbReference type="NCBI Taxonomy" id="1082479"/>
    <lineage>
        <taxon>Bacteria</taxon>
        <taxon>Pseudomonadati</taxon>
        <taxon>Pseudomonadota</taxon>
        <taxon>Alphaproteobacteria</taxon>
        <taxon>Rhodospirillales</taxon>
        <taxon>Rhodovibrionaceae</taxon>
        <taxon>Limimonas</taxon>
    </lineage>
</organism>
<accession>A0A1G7QYG1</accession>
<feature type="signal peptide" evidence="1">
    <location>
        <begin position="1"/>
        <end position="26"/>
    </location>
</feature>
<dbReference type="EMBL" id="FNCE01000004">
    <property type="protein sequence ID" value="SDG03537.1"/>
    <property type="molecule type" value="Genomic_DNA"/>
</dbReference>
<keyword evidence="1" id="KW-0732">Signal</keyword>
<evidence type="ECO:0000313" key="3">
    <source>
        <dbReference type="Proteomes" id="UP000199415"/>
    </source>
</evidence>
<proteinExistence type="predicted"/>
<evidence type="ECO:0000313" key="2">
    <source>
        <dbReference type="EMBL" id="SDG03537.1"/>
    </source>
</evidence>
<evidence type="ECO:0008006" key="4">
    <source>
        <dbReference type="Google" id="ProtNLM"/>
    </source>
</evidence>